<dbReference type="PROSITE" id="PS00018">
    <property type="entry name" value="EF_HAND_1"/>
    <property type="match status" value="1"/>
</dbReference>
<dbReference type="InterPro" id="IPR018247">
    <property type="entry name" value="EF_Hand_1_Ca_BS"/>
</dbReference>
<evidence type="ECO:0000256" key="1">
    <source>
        <dbReference type="SAM" id="Phobius"/>
    </source>
</evidence>
<proteinExistence type="predicted"/>
<keyword evidence="3" id="KW-1185">Reference proteome</keyword>
<dbReference type="AlphaFoldDB" id="A0A368GCX8"/>
<keyword evidence="1" id="KW-1133">Transmembrane helix</keyword>
<keyword evidence="1" id="KW-0812">Transmembrane</keyword>
<evidence type="ECO:0000313" key="2">
    <source>
        <dbReference type="EMBL" id="RCN42254.1"/>
    </source>
</evidence>
<protein>
    <submittedName>
        <fullName evidence="2">Uncharacterized protein</fullName>
    </submittedName>
</protein>
<gene>
    <name evidence="2" type="ORF">ANCCAN_11767</name>
</gene>
<accession>A0A368GCX8</accession>
<keyword evidence="1" id="KW-0472">Membrane</keyword>
<evidence type="ECO:0000313" key="3">
    <source>
        <dbReference type="Proteomes" id="UP000252519"/>
    </source>
</evidence>
<dbReference type="EMBL" id="JOJR01000203">
    <property type="protein sequence ID" value="RCN42254.1"/>
    <property type="molecule type" value="Genomic_DNA"/>
</dbReference>
<organism evidence="2 3">
    <name type="scientific">Ancylostoma caninum</name>
    <name type="common">Dog hookworm</name>
    <dbReference type="NCBI Taxonomy" id="29170"/>
    <lineage>
        <taxon>Eukaryota</taxon>
        <taxon>Metazoa</taxon>
        <taxon>Ecdysozoa</taxon>
        <taxon>Nematoda</taxon>
        <taxon>Chromadorea</taxon>
        <taxon>Rhabditida</taxon>
        <taxon>Rhabditina</taxon>
        <taxon>Rhabditomorpha</taxon>
        <taxon>Strongyloidea</taxon>
        <taxon>Ancylostomatidae</taxon>
        <taxon>Ancylostomatinae</taxon>
        <taxon>Ancylostoma</taxon>
    </lineage>
</organism>
<feature type="transmembrane region" description="Helical" evidence="1">
    <location>
        <begin position="15"/>
        <end position="37"/>
    </location>
</feature>
<name>A0A368GCX8_ANCCA</name>
<comment type="caution">
    <text evidence="2">The sequence shown here is derived from an EMBL/GenBank/DDBJ whole genome shotgun (WGS) entry which is preliminary data.</text>
</comment>
<sequence>MFSVIPGEMCFKRLFYPYFVCSMSLVQYAVVSILKYCGTNRFFFRRRLKSGFVFIISCERKEELSVAVKPVKAKQHLVIPKVALNGRIISSVKRRVDTAPEHVSIEMPEEFVTARTSRDPNSNHYLSMKELMRVVRIEEGLKVTPRDRHHLGQGPSTSKPITVDDCICPPAALPQRPLKLGWFCSS</sequence>
<reference evidence="2 3" key="1">
    <citation type="submission" date="2014-10" db="EMBL/GenBank/DDBJ databases">
        <title>Draft genome of the hookworm Ancylostoma caninum.</title>
        <authorList>
            <person name="Mitreva M."/>
        </authorList>
    </citation>
    <scope>NUCLEOTIDE SEQUENCE [LARGE SCALE GENOMIC DNA]</scope>
    <source>
        <strain evidence="2 3">Baltimore</strain>
    </source>
</reference>
<dbReference type="OrthoDB" id="5871075at2759"/>
<dbReference type="Proteomes" id="UP000252519">
    <property type="component" value="Unassembled WGS sequence"/>
</dbReference>